<dbReference type="EMBL" id="PYIX02000040">
    <property type="protein sequence ID" value="RFC82197.1"/>
    <property type="molecule type" value="Genomic_DNA"/>
</dbReference>
<reference evidence="7" key="3">
    <citation type="journal article" date="2019" name="Int. J. Syst. Evol. Microbiol.">
        <title>The Global Catalogue of Microorganisms (GCM) 10K type strain sequencing project: providing services to taxonomists for standard genome sequencing and annotation.</title>
        <authorList>
            <consortium name="The Broad Institute Genomics Platform"/>
            <consortium name="The Broad Institute Genome Sequencing Center for Infectious Disease"/>
            <person name="Wu L."/>
            <person name="Ma J."/>
        </authorList>
    </citation>
    <scope>NUCLEOTIDE SEQUENCE [LARGE SCALE GENOMIC DNA]</scope>
    <source>
        <strain evidence="7">KCTC 62575</strain>
    </source>
</reference>
<organism evidence="5 6">
    <name type="scientific">Acinetobacter sichuanensis</name>
    <dbReference type="NCBI Taxonomy" id="2136183"/>
    <lineage>
        <taxon>Bacteria</taxon>
        <taxon>Pseudomonadati</taxon>
        <taxon>Pseudomonadota</taxon>
        <taxon>Gammaproteobacteria</taxon>
        <taxon>Moraxellales</taxon>
        <taxon>Moraxellaceae</taxon>
        <taxon>Acinetobacter</taxon>
    </lineage>
</organism>
<dbReference type="PANTHER" id="PTHR42879">
    <property type="entry name" value="3-OXOACYL-(ACYL-CARRIER-PROTEIN) REDUCTASE"/>
    <property type="match status" value="1"/>
</dbReference>
<dbReference type="InterPro" id="IPR002347">
    <property type="entry name" value="SDR_fam"/>
</dbReference>
<evidence type="ECO:0000313" key="7">
    <source>
        <dbReference type="Proteomes" id="UP001595455"/>
    </source>
</evidence>
<dbReference type="Proteomes" id="UP001595455">
    <property type="component" value="Unassembled WGS sequence"/>
</dbReference>
<name>A0A371YL42_9GAMM</name>
<evidence type="ECO:0000256" key="2">
    <source>
        <dbReference type="ARBA" id="ARBA00023002"/>
    </source>
</evidence>
<reference evidence="4" key="4">
    <citation type="submission" date="2024-09" db="EMBL/GenBank/DDBJ databases">
        <authorList>
            <person name="Sun Q."/>
            <person name="Mori K."/>
        </authorList>
    </citation>
    <scope>NUCLEOTIDE SEQUENCE</scope>
    <source>
        <strain evidence="4">KCTC 62575</strain>
    </source>
</reference>
<dbReference type="SMART" id="SM00822">
    <property type="entry name" value="PKS_KR"/>
    <property type="match status" value="1"/>
</dbReference>
<evidence type="ECO:0000256" key="1">
    <source>
        <dbReference type="ARBA" id="ARBA00006484"/>
    </source>
</evidence>
<accession>A0A371YL42</accession>
<comment type="similarity">
    <text evidence="1">Belongs to the short-chain dehydrogenases/reductases (SDR) family.</text>
</comment>
<dbReference type="PANTHER" id="PTHR42879:SF2">
    <property type="entry name" value="3-OXOACYL-[ACYL-CARRIER-PROTEIN] REDUCTASE FABG"/>
    <property type="match status" value="1"/>
</dbReference>
<dbReference type="Gene3D" id="3.40.50.720">
    <property type="entry name" value="NAD(P)-binding Rossmann-like Domain"/>
    <property type="match status" value="1"/>
</dbReference>
<evidence type="ECO:0000313" key="6">
    <source>
        <dbReference type="Proteomes" id="UP000240957"/>
    </source>
</evidence>
<dbReference type="NCBIfam" id="NF009466">
    <property type="entry name" value="PRK12826.1-2"/>
    <property type="match status" value="1"/>
</dbReference>
<dbReference type="Pfam" id="PF13561">
    <property type="entry name" value="adh_short_C2"/>
    <property type="match status" value="1"/>
</dbReference>
<gene>
    <name evidence="4" type="ORF">ACFODO_13535</name>
    <name evidence="5" type="ORF">C9E89_017750</name>
</gene>
<evidence type="ECO:0000313" key="4">
    <source>
        <dbReference type="EMBL" id="MFC2996274.1"/>
    </source>
</evidence>
<dbReference type="Proteomes" id="UP000240957">
    <property type="component" value="Unassembled WGS sequence"/>
</dbReference>
<reference evidence="4" key="1">
    <citation type="journal article" date="2014" name="Int. J. Syst. Evol. Microbiol.">
        <title>Complete genome of a new Firmicutes species belonging to the dominant human colonic microbiota ('Ruminococcus bicirculans') reveals two chromosomes and a selective capacity to utilize plant glucans.</title>
        <authorList>
            <consortium name="NISC Comparative Sequencing Program"/>
            <person name="Wegmann U."/>
            <person name="Louis P."/>
            <person name="Goesmann A."/>
            <person name="Henrissat B."/>
            <person name="Duncan S.H."/>
            <person name="Flint H.J."/>
        </authorList>
    </citation>
    <scope>NUCLEOTIDE SEQUENCE</scope>
    <source>
        <strain evidence="4">KCTC 62575</strain>
    </source>
</reference>
<feature type="domain" description="Ketoreductase" evidence="3">
    <location>
        <begin position="8"/>
        <end position="186"/>
    </location>
</feature>
<dbReference type="AlphaFoldDB" id="A0A371YL42"/>
<dbReference type="EMBL" id="JBHRSF010000062">
    <property type="protein sequence ID" value="MFC2996274.1"/>
    <property type="molecule type" value="Genomic_DNA"/>
</dbReference>
<dbReference type="InterPro" id="IPR050259">
    <property type="entry name" value="SDR"/>
</dbReference>
<protein>
    <submittedName>
        <fullName evidence="4">SDR family NAD(P)-dependent oxidoreductase</fullName>
        <ecNumber evidence="4">1.1.1.-</ecNumber>
    </submittedName>
    <submittedName>
        <fullName evidence="5">SDR family oxidoreductase</fullName>
    </submittedName>
</protein>
<dbReference type="FunFam" id="3.40.50.720:FF:000173">
    <property type="entry name" value="3-oxoacyl-[acyl-carrier protein] reductase"/>
    <property type="match status" value="1"/>
</dbReference>
<dbReference type="InterPro" id="IPR057326">
    <property type="entry name" value="KR_dom"/>
</dbReference>
<keyword evidence="2 4" id="KW-0560">Oxidoreductase</keyword>
<comment type="caution">
    <text evidence="5">The sequence shown here is derived from an EMBL/GenBank/DDBJ whole genome shotgun (WGS) entry which is preliminary data.</text>
</comment>
<dbReference type="InterPro" id="IPR036291">
    <property type="entry name" value="NAD(P)-bd_dom_sf"/>
</dbReference>
<dbReference type="PRINTS" id="PR00081">
    <property type="entry name" value="GDHRDH"/>
</dbReference>
<evidence type="ECO:0000313" key="5">
    <source>
        <dbReference type="EMBL" id="RFC82197.1"/>
    </source>
</evidence>
<dbReference type="GO" id="GO:0016491">
    <property type="term" value="F:oxidoreductase activity"/>
    <property type="evidence" value="ECO:0007669"/>
    <property type="project" value="UniProtKB-KW"/>
</dbReference>
<proteinExistence type="inferred from homology"/>
<dbReference type="SUPFAM" id="SSF51735">
    <property type="entry name" value="NAD(P)-binding Rossmann-fold domains"/>
    <property type="match status" value="1"/>
</dbReference>
<evidence type="ECO:0000259" key="3">
    <source>
        <dbReference type="SMART" id="SM00822"/>
    </source>
</evidence>
<dbReference type="OrthoDB" id="9804774at2"/>
<reference evidence="5 6" key="2">
    <citation type="submission" date="2018-08" db="EMBL/GenBank/DDBJ databases">
        <title>The draft genome of Acinetobacter sichuanensis strain WCHAc060041.</title>
        <authorList>
            <person name="Qin J."/>
            <person name="Feng Y."/>
            <person name="Zong Z."/>
        </authorList>
    </citation>
    <scope>NUCLEOTIDE SEQUENCE [LARGE SCALE GENOMIC DNA]</scope>
    <source>
        <strain evidence="5 6">WCHAc060041</strain>
    </source>
</reference>
<dbReference type="PRINTS" id="PR00080">
    <property type="entry name" value="SDRFAMILY"/>
</dbReference>
<sequence length="250" mass="27165">MDLGLNNRVVIITGAGTGIGRAAALTFAEEGARVAVIDIDSVAAQKTVEMIEEKNGVAIKQVCDITKADEVQNAIQNIHNEYGQIDVLVNNAGLSRDVTLLKMTEEQWDFVMDVNVKGTFHCCRAVLPYMKERKWGRIINIGSRSMFGNLGQTNYTASKMAIVGFTRSLSLEQARNGITVNTVAPGFIETDGIKSLKTYPQLREIALTKNPVGFLGEPKDIANTVAYLSSEQARYITGTTVLVTGGRFSS</sequence>
<dbReference type="EC" id="1.1.1.-" evidence="4"/>
<keyword evidence="7" id="KW-1185">Reference proteome</keyword>
<dbReference type="RefSeq" id="WP_107009669.1">
    <property type="nucleotide sequence ID" value="NZ_JBHRSF010000062.1"/>
</dbReference>